<dbReference type="EMBL" id="JAABOE010000188">
    <property type="protein sequence ID" value="KAF3159294.1"/>
    <property type="molecule type" value="Genomic_DNA"/>
</dbReference>
<evidence type="ECO:0000313" key="1">
    <source>
        <dbReference type="EMBL" id="KAF3159294.1"/>
    </source>
</evidence>
<sequence>MQSDITSWKWASWNKKHGITPTIRKSPVCALQQQRRSTDSLDHSLKADKNPQKISKIQSTRIKMSADEQLPPSRCPIGRRVHAFEAFSFWWRLSACSFLTAA</sequence>
<reference evidence="1 2" key="1">
    <citation type="submission" date="2019-06" db="EMBL/GenBank/DDBJ databases">
        <authorList>
            <person name="Palmer J.M."/>
        </authorList>
    </citation>
    <scope>NUCLEOTIDE SEQUENCE [LARGE SCALE GENOMIC DNA]</scope>
    <source>
        <strain evidence="1 2">TWF788</strain>
    </source>
</reference>
<gene>
    <name evidence="1" type="ORF">TWF788_003799</name>
</gene>
<protein>
    <submittedName>
        <fullName evidence="1">Uncharacterized protein</fullName>
    </submittedName>
</protein>
<organism evidence="1 2">
    <name type="scientific">Orbilia oligospora</name>
    <name type="common">Nematode-trapping fungus</name>
    <name type="synonym">Arthrobotrys oligospora</name>
    <dbReference type="NCBI Taxonomy" id="2813651"/>
    <lineage>
        <taxon>Eukaryota</taxon>
        <taxon>Fungi</taxon>
        <taxon>Dikarya</taxon>
        <taxon>Ascomycota</taxon>
        <taxon>Pezizomycotina</taxon>
        <taxon>Orbiliomycetes</taxon>
        <taxon>Orbiliales</taxon>
        <taxon>Orbiliaceae</taxon>
        <taxon>Orbilia</taxon>
    </lineage>
</organism>
<name>A0A7C8P1A7_ORBOL</name>
<evidence type="ECO:0000313" key="2">
    <source>
        <dbReference type="Proteomes" id="UP000479691"/>
    </source>
</evidence>
<proteinExistence type="predicted"/>
<comment type="caution">
    <text evidence="1">The sequence shown here is derived from an EMBL/GenBank/DDBJ whole genome shotgun (WGS) entry which is preliminary data.</text>
</comment>
<dbReference type="Proteomes" id="UP000479691">
    <property type="component" value="Unassembled WGS sequence"/>
</dbReference>
<dbReference type="AlphaFoldDB" id="A0A7C8P1A7"/>
<accession>A0A7C8P1A7</accession>